<dbReference type="InterPro" id="IPR010310">
    <property type="entry name" value="T7SS_ESAT-6-like"/>
</dbReference>
<dbReference type="InterPro" id="IPR036689">
    <property type="entry name" value="ESAT-6-like_sf"/>
</dbReference>
<protein>
    <recommendedName>
        <fullName evidence="3">WXG100 family type VII secretion target</fullName>
    </recommendedName>
</protein>
<keyword evidence="2" id="KW-1185">Reference proteome</keyword>
<dbReference type="NCBIfam" id="TIGR03930">
    <property type="entry name" value="WXG100_ESAT6"/>
    <property type="match status" value="1"/>
</dbReference>
<dbReference type="KEGG" id="hau:Haur_3253"/>
<dbReference type="Gene3D" id="1.10.287.1060">
    <property type="entry name" value="ESAT-6-like"/>
    <property type="match status" value="1"/>
</dbReference>
<evidence type="ECO:0008006" key="3">
    <source>
        <dbReference type="Google" id="ProtNLM"/>
    </source>
</evidence>
<dbReference type="EMBL" id="CP000875">
    <property type="protein sequence ID" value="ABX05890.1"/>
    <property type="molecule type" value="Genomic_DNA"/>
</dbReference>
<evidence type="ECO:0000313" key="1">
    <source>
        <dbReference type="EMBL" id="ABX05890.1"/>
    </source>
</evidence>
<gene>
    <name evidence="1" type="ordered locus">Haur_3253</name>
</gene>
<dbReference type="STRING" id="316274.Haur_3253"/>
<organism evidence="1 2">
    <name type="scientific">Herpetosiphon aurantiacus (strain ATCC 23779 / DSM 785 / 114-95)</name>
    <dbReference type="NCBI Taxonomy" id="316274"/>
    <lineage>
        <taxon>Bacteria</taxon>
        <taxon>Bacillati</taxon>
        <taxon>Chloroflexota</taxon>
        <taxon>Chloroflexia</taxon>
        <taxon>Herpetosiphonales</taxon>
        <taxon>Herpetosiphonaceae</taxon>
        <taxon>Herpetosiphon</taxon>
    </lineage>
</organism>
<dbReference type="BioCyc" id="HAUR316274:GHYA-3288-MONOMER"/>
<dbReference type="Proteomes" id="UP000000787">
    <property type="component" value="Chromosome"/>
</dbReference>
<dbReference type="InParanoid" id="A9B722"/>
<evidence type="ECO:0000313" key="2">
    <source>
        <dbReference type="Proteomes" id="UP000000787"/>
    </source>
</evidence>
<sequence>MSADIIANHYEAVEQAGVRFKKLYDYQVQMETMIRQMYEQLRNDGWQGTAAQAFFVEMTDVVFPTLQRLQNTLLVSSELTKQINQIFRQAEEAAAKCITFDSGSIGGMLADAGLAAGHGLAGVSIGAALFDDTSKPDLRKTIFNDDYMNRLVGLKMQGMDVPELNKAMETIINDKASEADVQAALVKIAKLRDVPLEKIQADHKRFVELRKRATEKGDVDQLDQDRHPDFLGSTTSLRFGKVLGDVFGIDPVFGSLLSPTGGLVGYGNIAIDAKERPVGYHGIMHDAGGYLLKHHEMGPGYDYLGLEGRNPTHPLTGQESGIRYWNQKLAYGFIDGDGINLNNPVQKLAEYAVIDAVDHRLGQIVDVHEGLKTVKNAANDGWNAAKDAANDGWHATKDAASDRWNAASKSAKDIFSFLF</sequence>
<dbReference type="AlphaFoldDB" id="A9B722"/>
<name>A9B722_HERA2</name>
<dbReference type="SUPFAM" id="SSF140453">
    <property type="entry name" value="EsxAB dimer-like"/>
    <property type="match status" value="1"/>
</dbReference>
<dbReference type="eggNOG" id="COG4842">
    <property type="taxonomic scope" value="Bacteria"/>
</dbReference>
<proteinExistence type="predicted"/>
<reference evidence="1 2" key="1">
    <citation type="journal article" date="2011" name="Stand. Genomic Sci.">
        <title>Complete genome sequence of the filamentous gliding predatory bacterium Herpetosiphon aurantiacus type strain (114-95(T)).</title>
        <authorList>
            <person name="Kiss H."/>
            <person name="Nett M."/>
            <person name="Domin N."/>
            <person name="Martin K."/>
            <person name="Maresca J.A."/>
            <person name="Copeland A."/>
            <person name="Lapidus A."/>
            <person name="Lucas S."/>
            <person name="Berry K.W."/>
            <person name="Glavina Del Rio T."/>
            <person name="Dalin E."/>
            <person name="Tice H."/>
            <person name="Pitluck S."/>
            <person name="Richardson P."/>
            <person name="Bruce D."/>
            <person name="Goodwin L."/>
            <person name="Han C."/>
            <person name="Detter J.C."/>
            <person name="Schmutz J."/>
            <person name="Brettin T."/>
            <person name="Land M."/>
            <person name="Hauser L."/>
            <person name="Kyrpides N.C."/>
            <person name="Ivanova N."/>
            <person name="Goker M."/>
            <person name="Woyke T."/>
            <person name="Klenk H.P."/>
            <person name="Bryant D.A."/>
        </authorList>
    </citation>
    <scope>NUCLEOTIDE SEQUENCE [LARGE SCALE GENOMIC DNA]</scope>
    <source>
        <strain evidence="2">ATCC 23779 / DSM 785 / 114-95</strain>
    </source>
</reference>
<dbReference type="HOGENOM" id="CLU_599606_0_0_0"/>
<accession>A9B722</accession>